<evidence type="ECO:0000313" key="13">
    <source>
        <dbReference type="Proteomes" id="UP000031443"/>
    </source>
</evidence>
<keyword evidence="7" id="KW-1015">Disulfide bond</keyword>
<accession>M7BEJ0</accession>
<feature type="transmembrane region" description="Helical" evidence="10">
    <location>
        <begin position="18"/>
        <end position="39"/>
    </location>
</feature>
<dbReference type="InterPro" id="IPR010625">
    <property type="entry name" value="CHCH"/>
</dbReference>
<keyword evidence="3" id="KW-0653">Protein transport</keyword>
<keyword evidence="4" id="KW-0560">Oxidoreductase</keyword>
<dbReference type="InterPro" id="IPR039289">
    <property type="entry name" value="CHCHD4"/>
</dbReference>
<evidence type="ECO:0000256" key="4">
    <source>
        <dbReference type="ARBA" id="ARBA00023002"/>
    </source>
</evidence>
<evidence type="ECO:0000256" key="7">
    <source>
        <dbReference type="ARBA" id="ARBA00023157"/>
    </source>
</evidence>
<feature type="region of interest" description="Disordered" evidence="9">
    <location>
        <begin position="137"/>
        <end position="172"/>
    </location>
</feature>
<evidence type="ECO:0000256" key="9">
    <source>
        <dbReference type="SAM" id="MobiDB-lite"/>
    </source>
</evidence>
<evidence type="ECO:0000256" key="5">
    <source>
        <dbReference type="ARBA" id="ARBA00023010"/>
    </source>
</evidence>
<dbReference type="Pfam" id="PF06747">
    <property type="entry name" value="CHCH"/>
    <property type="match status" value="1"/>
</dbReference>
<sequence length="172" mass="19191">MHLFTCTTVQKLVPCSGFVNGLFCLSLILFLNSCFLSFLKMLGKDRIIFVTKEDHETPSSAELVADDPNDPYEDQGLILPNGDINWNCPCLGGMASGPCGEQFKSAFSCFHYSTEEIKGSDCVDQFRAMQECMQKYPDLYPQEDDEERENQSKDLETTPTEAAVAKEEKGSS</sequence>
<keyword evidence="10" id="KW-0472">Membrane</keyword>
<dbReference type="STRING" id="8469.M7BEJ0"/>
<dbReference type="Gene3D" id="1.10.287.2900">
    <property type="match status" value="1"/>
</dbReference>
<evidence type="ECO:0000256" key="2">
    <source>
        <dbReference type="ARBA" id="ARBA00022448"/>
    </source>
</evidence>
<dbReference type="GO" id="GO:0033108">
    <property type="term" value="P:mitochondrial respiratory chain complex assembly"/>
    <property type="evidence" value="ECO:0007669"/>
    <property type="project" value="UniProtKB-ARBA"/>
</dbReference>
<dbReference type="eggNOG" id="KOG4149">
    <property type="taxonomic scope" value="Eukaryota"/>
</dbReference>
<dbReference type="AlphaFoldDB" id="M7BEJ0"/>
<dbReference type="GO" id="GO:0015035">
    <property type="term" value="F:protein-disulfide reductase activity"/>
    <property type="evidence" value="ECO:0007669"/>
    <property type="project" value="InterPro"/>
</dbReference>
<comment type="subcellular location">
    <subcellularLocation>
        <location evidence="1">Mitochondrion intermembrane space</location>
    </subcellularLocation>
</comment>
<evidence type="ECO:0000256" key="10">
    <source>
        <dbReference type="SAM" id="Phobius"/>
    </source>
</evidence>
<keyword evidence="8" id="KW-0676">Redox-active center</keyword>
<proteinExistence type="predicted"/>
<protein>
    <submittedName>
        <fullName evidence="12">Mitochondrial intermembrane space import and assembly protein 40</fullName>
    </submittedName>
</protein>
<dbReference type="GO" id="GO:0005758">
    <property type="term" value="C:mitochondrial intermembrane space"/>
    <property type="evidence" value="ECO:0007669"/>
    <property type="project" value="UniProtKB-SubCell"/>
</dbReference>
<keyword evidence="2" id="KW-0813">Transport</keyword>
<keyword evidence="13" id="KW-1185">Reference proteome</keyword>
<dbReference type="PANTHER" id="PTHR21622">
    <property type="entry name" value="COILED-COIL-HELIX-COILED-COIL-HELIX DOMAIN CONTAINING 4"/>
    <property type="match status" value="1"/>
</dbReference>
<name>M7BEJ0_CHEMY</name>
<evidence type="ECO:0000256" key="8">
    <source>
        <dbReference type="ARBA" id="ARBA00023284"/>
    </source>
</evidence>
<reference evidence="13" key="1">
    <citation type="journal article" date="2013" name="Nat. Genet.">
        <title>The draft genomes of soft-shell turtle and green sea turtle yield insights into the development and evolution of the turtle-specific body plan.</title>
        <authorList>
            <person name="Wang Z."/>
            <person name="Pascual-Anaya J."/>
            <person name="Zadissa A."/>
            <person name="Li W."/>
            <person name="Niimura Y."/>
            <person name="Huang Z."/>
            <person name="Li C."/>
            <person name="White S."/>
            <person name="Xiong Z."/>
            <person name="Fang D."/>
            <person name="Wang B."/>
            <person name="Ming Y."/>
            <person name="Chen Y."/>
            <person name="Zheng Y."/>
            <person name="Kuraku S."/>
            <person name="Pignatelli M."/>
            <person name="Herrero J."/>
            <person name="Beal K."/>
            <person name="Nozawa M."/>
            <person name="Li Q."/>
            <person name="Wang J."/>
            <person name="Zhang H."/>
            <person name="Yu L."/>
            <person name="Shigenobu S."/>
            <person name="Wang J."/>
            <person name="Liu J."/>
            <person name="Flicek P."/>
            <person name="Searle S."/>
            <person name="Wang J."/>
            <person name="Kuratani S."/>
            <person name="Yin Y."/>
            <person name="Aken B."/>
            <person name="Zhang G."/>
            <person name="Irie N."/>
        </authorList>
    </citation>
    <scope>NUCLEOTIDE SEQUENCE [LARGE SCALE GENOMIC DNA]</scope>
</reference>
<keyword evidence="5" id="KW-0811">Translocation</keyword>
<dbReference type="PROSITE" id="PS51808">
    <property type="entry name" value="CHCH"/>
    <property type="match status" value="1"/>
</dbReference>
<dbReference type="FunFam" id="1.10.287.2900:FF:000001">
    <property type="entry name" value="mitochondrial intermembrane space import and assembly protein 40"/>
    <property type="match status" value="1"/>
</dbReference>
<keyword evidence="6" id="KW-0496">Mitochondrion</keyword>
<keyword evidence="10" id="KW-1133">Transmembrane helix</keyword>
<dbReference type="EMBL" id="KB528245">
    <property type="protein sequence ID" value="EMP35599.1"/>
    <property type="molecule type" value="Genomic_DNA"/>
</dbReference>
<dbReference type="Proteomes" id="UP000031443">
    <property type="component" value="Unassembled WGS sequence"/>
</dbReference>
<feature type="domain" description="CHCH" evidence="11">
    <location>
        <begin position="99"/>
        <end position="135"/>
    </location>
</feature>
<organism evidence="12 13">
    <name type="scientific">Chelonia mydas</name>
    <name type="common">Green sea-turtle</name>
    <name type="synonym">Chelonia agassizi</name>
    <dbReference type="NCBI Taxonomy" id="8469"/>
    <lineage>
        <taxon>Eukaryota</taxon>
        <taxon>Metazoa</taxon>
        <taxon>Chordata</taxon>
        <taxon>Craniata</taxon>
        <taxon>Vertebrata</taxon>
        <taxon>Euteleostomi</taxon>
        <taxon>Archelosauria</taxon>
        <taxon>Testudinata</taxon>
        <taxon>Testudines</taxon>
        <taxon>Cryptodira</taxon>
        <taxon>Durocryptodira</taxon>
        <taxon>Americhelydia</taxon>
        <taxon>Chelonioidea</taxon>
        <taxon>Cheloniidae</taxon>
        <taxon>Chelonia</taxon>
    </lineage>
</organism>
<gene>
    <name evidence="12" type="ORF">UY3_07217</name>
</gene>
<evidence type="ECO:0000256" key="6">
    <source>
        <dbReference type="ARBA" id="ARBA00023128"/>
    </source>
</evidence>
<evidence type="ECO:0000259" key="11">
    <source>
        <dbReference type="Pfam" id="PF06747"/>
    </source>
</evidence>
<evidence type="ECO:0000256" key="1">
    <source>
        <dbReference type="ARBA" id="ARBA00004569"/>
    </source>
</evidence>
<dbReference type="PANTHER" id="PTHR21622:SF0">
    <property type="entry name" value="COILED-COIL-HELIX-COILED-COIL-HELIX DOMAIN CONTAINING 4"/>
    <property type="match status" value="1"/>
</dbReference>
<evidence type="ECO:0000256" key="3">
    <source>
        <dbReference type="ARBA" id="ARBA00022927"/>
    </source>
</evidence>
<keyword evidence="10" id="KW-0812">Transmembrane</keyword>
<dbReference type="GO" id="GO:0045041">
    <property type="term" value="P:protein import into mitochondrial intermembrane space"/>
    <property type="evidence" value="ECO:0007669"/>
    <property type="project" value="InterPro"/>
</dbReference>
<evidence type="ECO:0000313" key="12">
    <source>
        <dbReference type="EMBL" id="EMP35599.1"/>
    </source>
</evidence>